<dbReference type="PANTHER" id="PTHR43776:SF8">
    <property type="entry name" value="ABC TRANSPORTER, ATP-BINDING PROTEIN"/>
    <property type="match status" value="1"/>
</dbReference>
<gene>
    <name evidence="5" type="ORF">ENM46_00080</name>
</gene>
<dbReference type="Pfam" id="PF00005">
    <property type="entry name" value="ABC_tran"/>
    <property type="match status" value="1"/>
</dbReference>
<dbReference type="SUPFAM" id="SSF52540">
    <property type="entry name" value="P-loop containing nucleoside triphosphate hydrolases"/>
    <property type="match status" value="1"/>
</dbReference>
<dbReference type="NCBIfam" id="TIGR01727">
    <property type="entry name" value="oligo_HPY"/>
    <property type="match status" value="1"/>
</dbReference>
<keyword evidence="2" id="KW-0547">Nucleotide-binding</keyword>
<dbReference type="InterPro" id="IPR027417">
    <property type="entry name" value="P-loop_NTPase"/>
</dbReference>
<dbReference type="InterPro" id="IPR017871">
    <property type="entry name" value="ABC_transporter-like_CS"/>
</dbReference>
<dbReference type="InterPro" id="IPR003439">
    <property type="entry name" value="ABC_transporter-like_ATP-bd"/>
</dbReference>
<name>A0A7C5Y6X2_9BACT</name>
<protein>
    <submittedName>
        <fullName evidence="5">ABC transporter ATP-binding protein</fullName>
    </submittedName>
</protein>
<proteinExistence type="predicted"/>
<evidence type="ECO:0000256" key="3">
    <source>
        <dbReference type="ARBA" id="ARBA00022840"/>
    </source>
</evidence>
<dbReference type="InterPro" id="IPR003593">
    <property type="entry name" value="AAA+_ATPase"/>
</dbReference>
<dbReference type="PANTHER" id="PTHR43776">
    <property type="entry name" value="TRANSPORT ATP-BINDING PROTEIN"/>
    <property type="match status" value="1"/>
</dbReference>
<dbReference type="InterPro" id="IPR050319">
    <property type="entry name" value="ABC_transp_ATP-bind"/>
</dbReference>
<dbReference type="PROSITE" id="PS50893">
    <property type="entry name" value="ABC_TRANSPORTER_2"/>
    <property type="match status" value="1"/>
</dbReference>
<evidence type="ECO:0000256" key="2">
    <source>
        <dbReference type="ARBA" id="ARBA00022741"/>
    </source>
</evidence>
<dbReference type="CDD" id="cd03257">
    <property type="entry name" value="ABC_NikE_OppD_transporters"/>
    <property type="match status" value="1"/>
</dbReference>
<sequence>MSSVLNPILEVKNLRKEFHIRKGFKILTVKALRNVDFSLYENEIVSVVGESGCGKTTLLRVISLIYPPTSGTITLFGSPLNVKMKRSEEIEFRKNVQMVFQDPFAALNPVKKISHVLKRPLRIYKIQNEDEVIKDILSDVELTPPESYLEKYPHELSGGQRQRVVFARAIITKPRIILADEPTSMLDVSIKSGILNLMIKLKDEHRISFIHVTHDLAAAKYISDRIVVMYAGMIVEEGNAKDVVDKPLHPYTQLLKDAAPDPEKKVKTSMIDSGEPPSLITPPPGCPFEPRCKYAKKECKNPVELKTVGDRKVRCVLY</sequence>
<dbReference type="InterPro" id="IPR013563">
    <property type="entry name" value="Oligopep_ABC_C"/>
</dbReference>
<accession>A0A7C5Y6X2</accession>
<dbReference type="AlphaFoldDB" id="A0A7C5Y6X2"/>
<dbReference type="SMART" id="SM00382">
    <property type="entry name" value="AAA"/>
    <property type="match status" value="1"/>
</dbReference>
<dbReference type="GO" id="GO:0005524">
    <property type="term" value="F:ATP binding"/>
    <property type="evidence" value="ECO:0007669"/>
    <property type="project" value="UniProtKB-KW"/>
</dbReference>
<dbReference type="Pfam" id="PF08352">
    <property type="entry name" value="oligo_HPY"/>
    <property type="match status" value="1"/>
</dbReference>
<organism evidence="5">
    <name type="scientific">Fervidobacterium nodosum</name>
    <dbReference type="NCBI Taxonomy" id="2424"/>
    <lineage>
        <taxon>Bacteria</taxon>
        <taxon>Thermotogati</taxon>
        <taxon>Thermotogota</taxon>
        <taxon>Thermotogae</taxon>
        <taxon>Thermotogales</taxon>
        <taxon>Fervidobacteriaceae</taxon>
        <taxon>Fervidobacterium</taxon>
    </lineage>
</organism>
<comment type="caution">
    <text evidence="5">The sequence shown here is derived from an EMBL/GenBank/DDBJ whole genome shotgun (WGS) entry which is preliminary data.</text>
</comment>
<evidence type="ECO:0000256" key="1">
    <source>
        <dbReference type="ARBA" id="ARBA00022448"/>
    </source>
</evidence>
<dbReference type="FunFam" id="3.40.50.300:FF:000016">
    <property type="entry name" value="Oligopeptide ABC transporter ATP-binding component"/>
    <property type="match status" value="1"/>
</dbReference>
<dbReference type="EMBL" id="DRXW01000006">
    <property type="protein sequence ID" value="HHR33327.1"/>
    <property type="molecule type" value="Genomic_DNA"/>
</dbReference>
<dbReference type="GO" id="GO:0016887">
    <property type="term" value="F:ATP hydrolysis activity"/>
    <property type="evidence" value="ECO:0007669"/>
    <property type="project" value="InterPro"/>
</dbReference>
<reference evidence="5" key="1">
    <citation type="journal article" date="2020" name="mSystems">
        <title>Genome- and Community-Level Interaction Insights into Carbon Utilization and Element Cycling Functions of Hydrothermarchaeota in Hydrothermal Sediment.</title>
        <authorList>
            <person name="Zhou Z."/>
            <person name="Liu Y."/>
            <person name="Xu W."/>
            <person name="Pan J."/>
            <person name="Luo Z.H."/>
            <person name="Li M."/>
        </authorList>
    </citation>
    <scope>NUCLEOTIDE SEQUENCE [LARGE SCALE GENOMIC DNA]</scope>
    <source>
        <strain evidence="5">SpSt-1088</strain>
    </source>
</reference>
<dbReference type="PROSITE" id="PS00211">
    <property type="entry name" value="ABC_TRANSPORTER_1"/>
    <property type="match status" value="1"/>
</dbReference>
<dbReference type="GO" id="GO:0015833">
    <property type="term" value="P:peptide transport"/>
    <property type="evidence" value="ECO:0007669"/>
    <property type="project" value="InterPro"/>
</dbReference>
<dbReference type="Gene3D" id="3.40.50.300">
    <property type="entry name" value="P-loop containing nucleotide triphosphate hydrolases"/>
    <property type="match status" value="1"/>
</dbReference>
<dbReference type="GO" id="GO:0055085">
    <property type="term" value="P:transmembrane transport"/>
    <property type="evidence" value="ECO:0007669"/>
    <property type="project" value="UniProtKB-ARBA"/>
</dbReference>
<keyword evidence="3 5" id="KW-0067">ATP-binding</keyword>
<feature type="domain" description="ABC transporter" evidence="4">
    <location>
        <begin position="9"/>
        <end position="256"/>
    </location>
</feature>
<evidence type="ECO:0000313" key="5">
    <source>
        <dbReference type="EMBL" id="HHR33327.1"/>
    </source>
</evidence>
<keyword evidence="1" id="KW-0813">Transport</keyword>
<evidence type="ECO:0000259" key="4">
    <source>
        <dbReference type="PROSITE" id="PS50893"/>
    </source>
</evidence>